<dbReference type="Pfam" id="PF02826">
    <property type="entry name" value="2-Hacid_dh_C"/>
    <property type="match status" value="1"/>
</dbReference>
<evidence type="ECO:0000256" key="1">
    <source>
        <dbReference type="ARBA" id="ARBA00005854"/>
    </source>
</evidence>
<reference evidence="7" key="1">
    <citation type="submission" date="2020-02" db="EMBL/GenBank/DDBJ databases">
        <authorList>
            <person name="Fontana A."/>
            <person name="Patrone V."/>
            <person name="Morelli L."/>
        </authorList>
    </citation>
    <scope>NUCLEOTIDE SEQUENCE</scope>
    <source>
        <strain evidence="6">CCUG 30943</strain>
        <strain evidence="7">CCUG 43002</strain>
    </source>
</reference>
<dbReference type="InterPro" id="IPR006140">
    <property type="entry name" value="D-isomer_DH_NAD-bd"/>
</dbReference>
<name>A0A4Z0RN43_WEICO</name>
<accession>A0A4Z0RN43</accession>
<feature type="domain" description="D-isomer specific 2-hydroxyacid dehydrogenase catalytic" evidence="4">
    <location>
        <begin position="6"/>
        <end position="331"/>
    </location>
</feature>
<gene>
    <name evidence="7" type="ORF">HAU20_07900</name>
    <name evidence="6" type="ORF">HAU43_06955</name>
</gene>
<dbReference type="InterPro" id="IPR058205">
    <property type="entry name" value="D-LDH-like"/>
</dbReference>
<dbReference type="PANTHER" id="PTHR43026:SF1">
    <property type="entry name" value="2-HYDROXYACID DEHYDROGENASE HOMOLOG 1-RELATED"/>
    <property type="match status" value="1"/>
</dbReference>
<keyword evidence="8" id="KW-1185">Reference proteome</keyword>
<proteinExistence type="inferred from homology"/>
<reference evidence="7 8" key="2">
    <citation type="journal article" date="2021" name="Int. J. Food Microbiol.">
        <title>Safety demonstration of a microbial species for use in the food chain: Weissella confusa.</title>
        <authorList>
            <person name="Bourdichon F."/>
            <person name="Patrone V."/>
            <person name="Fontana A."/>
            <person name="Milani G."/>
            <person name="Morelli L."/>
        </authorList>
    </citation>
    <scope>NUCLEOTIDE SEQUENCE [LARGE SCALE GENOMIC DNA]</scope>
    <source>
        <strain evidence="6">CCUG 30943</strain>
        <strain evidence="7 8">CCUG 43002</strain>
    </source>
</reference>
<comment type="similarity">
    <text evidence="1 3">Belongs to the D-isomer specific 2-hydroxyacid dehydrogenase family.</text>
</comment>
<dbReference type="PANTHER" id="PTHR43026">
    <property type="entry name" value="2-HYDROXYACID DEHYDROGENASE HOMOLOG 1-RELATED"/>
    <property type="match status" value="1"/>
</dbReference>
<dbReference type="Gene3D" id="3.40.50.720">
    <property type="entry name" value="NAD(P)-binding Rossmann-like Domain"/>
    <property type="match status" value="2"/>
</dbReference>
<dbReference type="SUPFAM" id="SSF52283">
    <property type="entry name" value="Formate/glycerate dehydrogenase catalytic domain-like"/>
    <property type="match status" value="1"/>
</dbReference>
<keyword evidence="3" id="KW-0560">Oxidoreductase</keyword>
<dbReference type="Pfam" id="PF00389">
    <property type="entry name" value="2-Hacid_dh"/>
    <property type="match status" value="1"/>
</dbReference>
<dbReference type="InterPro" id="IPR006139">
    <property type="entry name" value="D-isomer_2_OHA_DH_cat_dom"/>
</dbReference>
<dbReference type="PROSITE" id="PS00065">
    <property type="entry name" value="D_2_HYDROXYACID_DH_1"/>
    <property type="match status" value="1"/>
</dbReference>
<dbReference type="Proteomes" id="UP000808038">
    <property type="component" value="Unassembled WGS sequence"/>
</dbReference>
<evidence type="ECO:0000256" key="3">
    <source>
        <dbReference type="RuleBase" id="RU003719"/>
    </source>
</evidence>
<dbReference type="SUPFAM" id="SSF51735">
    <property type="entry name" value="NAD(P)-binding Rossmann-fold domains"/>
    <property type="match status" value="1"/>
</dbReference>
<dbReference type="GO" id="GO:0008720">
    <property type="term" value="F:D-lactate dehydrogenase (NAD+) activity"/>
    <property type="evidence" value="ECO:0007669"/>
    <property type="project" value="TreeGrafter"/>
</dbReference>
<sequence length="333" mass="36685">MAFKIAVFGVRDNEVPYFHDLNKYNYDLTLVPENLSLANVDKVDGHDAVLARANCALQADMLQKLSEHGIKYVFTRTVGHNHIDLHVAKEYGIAVAYVPSYSPYAVAELAFTLALMQQRQTTLAVANAAKGQFQVLPQMFATELHDLTVGIIGTGRIGQAEAELWRGVGATVLGYDVYQNDKAKELLTYVSEDELLAKSDIVSLHVPHFPGKNDAYFDASYVAKMKYGAVLVNTARAEITDQDAILAAVEVGKLRGFATDVIADERHYFGKNFQGESTGNATVDKMMTLYPQVIVTPHMGSYTEEALMDMIAISFENFNDVLTTGTSRNLVEV</sequence>
<organism evidence="7 8">
    <name type="scientific">Weissella confusa</name>
    <name type="common">Lactobacillus confusus</name>
    <dbReference type="NCBI Taxonomy" id="1583"/>
    <lineage>
        <taxon>Bacteria</taxon>
        <taxon>Bacillati</taxon>
        <taxon>Bacillota</taxon>
        <taxon>Bacilli</taxon>
        <taxon>Lactobacillales</taxon>
        <taxon>Lactobacillaceae</taxon>
        <taxon>Weissella</taxon>
    </lineage>
</organism>
<evidence type="ECO:0000313" key="7">
    <source>
        <dbReference type="EMBL" id="MBJ7639304.1"/>
    </source>
</evidence>
<dbReference type="GO" id="GO:0051287">
    <property type="term" value="F:NAD binding"/>
    <property type="evidence" value="ECO:0007669"/>
    <property type="project" value="InterPro"/>
</dbReference>
<evidence type="ECO:0000256" key="2">
    <source>
        <dbReference type="ARBA" id="ARBA00023027"/>
    </source>
</evidence>
<dbReference type="RefSeq" id="WP_135391173.1">
    <property type="nucleotide sequence ID" value="NZ_ALXH01000064.1"/>
</dbReference>
<dbReference type="InterPro" id="IPR029752">
    <property type="entry name" value="D-isomer_DH_CS1"/>
</dbReference>
<evidence type="ECO:0000313" key="8">
    <source>
        <dbReference type="Proteomes" id="UP000728106"/>
    </source>
</evidence>
<evidence type="ECO:0000313" key="6">
    <source>
        <dbReference type="EMBL" id="MBJ7632821.1"/>
    </source>
</evidence>
<dbReference type="InterPro" id="IPR036291">
    <property type="entry name" value="NAD(P)-bd_dom_sf"/>
</dbReference>
<comment type="caution">
    <text evidence="7">The sequence shown here is derived from an EMBL/GenBank/DDBJ whole genome shotgun (WGS) entry which is preliminary data.</text>
</comment>
<protein>
    <submittedName>
        <fullName evidence="7">Lactate dehydrogenase</fullName>
    </submittedName>
</protein>
<keyword evidence="2" id="KW-0520">NAD</keyword>
<evidence type="ECO:0000259" key="5">
    <source>
        <dbReference type="Pfam" id="PF02826"/>
    </source>
</evidence>
<dbReference type="AlphaFoldDB" id="A0A4Z0RN43"/>
<evidence type="ECO:0000259" key="4">
    <source>
        <dbReference type="Pfam" id="PF00389"/>
    </source>
</evidence>
<dbReference type="EMBL" id="JAAOCX010000007">
    <property type="protein sequence ID" value="MBJ7632821.1"/>
    <property type="molecule type" value="Genomic_DNA"/>
</dbReference>
<dbReference type="Proteomes" id="UP000728106">
    <property type="component" value="Unassembled WGS sequence"/>
</dbReference>
<feature type="domain" description="D-isomer specific 2-hydroxyacid dehydrogenase NAD-binding" evidence="5">
    <location>
        <begin position="112"/>
        <end position="300"/>
    </location>
</feature>
<dbReference type="EMBL" id="JAAOCP010000008">
    <property type="protein sequence ID" value="MBJ7639304.1"/>
    <property type="molecule type" value="Genomic_DNA"/>
</dbReference>